<gene>
    <name evidence="1" type="ORF">Adu01nite_75300</name>
</gene>
<comment type="caution">
    <text evidence="1">The sequence shown here is derived from an EMBL/GenBank/DDBJ whole genome shotgun (WGS) entry which is preliminary data.</text>
</comment>
<protein>
    <submittedName>
        <fullName evidence="1">Uncharacterized protein</fullName>
    </submittedName>
</protein>
<keyword evidence="2" id="KW-1185">Reference proteome</keyword>
<name>A0ABQ3Z8P0_9ACTN</name>
<evidence type="ECO:0000313" key="1">
    <source>
        <dbReference type="EMBL" id="GIE06180.1"/>
    </source>
</evidence>
<evidence type="ECO:0000313" key="2">
    <source>
        <dbReference type="Proteomes" id="UP000637628"/>
    </source>
</evidence>
<dbReference type="RefSeq" id="WP_203734026.1">
    <property type="nucleotide sequence ID" value="NZ_BAAATX010000022.1"/>
</dbReference>
<reference evidence="1 2" key="1">
    <citation type="submission" date="2021-01" db="EMBL/GenBank/DDBJ databases">
        <title>Whole genome shotgun sequence of Actinoplanes durhamensis NBRC 14914.</title>
        <authorList>
            <person name="Komaki H."/>
            <person name="Tamura T."/>
        </authorList>
    </citation>
    <scope>NUCLEOTIDE SEQUENCE [LARGE SCALE GENOMIC DNA]</scope>
    <source>
        <strain evidence="1 2">NBRC 14914</strain>
    </source>
</reference>
<dbReference type="Proteomes" id="UP000637628">
    <property type="component" value="Unassembled WGS sequence"/>
</dbReference>
<accession>A0ABQ3Z8P0</accession>
<sequence length="520" mass="57537">MARATEARLALPHRFTVPDIWMLADQFAEKRVEFLLNLAVRPDGSLAPLDIGDLRIGQGPEWRHTWGWLSAEIDAGLAREAVRLAARIMRSDAVTDGLSRAVRSTVPAERMVAIAVVRRWSLTLQVMTWLEDALAADWADVRAADLACLAFASVKPEWPRRLMAVSHRSTEVKPVLRRMRLWKSGRCALDANYLPSWETNTGMIWSLFAATPALARVSSPTYADSPWCRRESELIDYLLNTADYLPGRLVIDTGLDALRALDDLADRWNPADEFGGTMPEFPPILTVWRPRPIPRNHLAVLRAGGALRAMSAFLRDPDLVNRLVPILVEQGTLPCTPPTNDPEGWASYARIFRDLASLAPQAALSLPPGYGPEQVERDVELCGGIPDLTAGTPALDDILVAMEFFRSVWPPLLDERYGRFLVVDLRGHTGESFAAAAERSLDRGMLAFRVPVPLWLLQNADQDASSWGLPGDPPILTEHVDSQFAWMVEAWPGQAETMARYPADSGLIASPALRQVLGAP</sequence>
<proteinExistence type="predicted"/>
<organism evidence="1 2">
    <name type="scientific">Paractinoplanes durhamensis</name>
    <dbReference type="NCBI Taxonomy" id="113563"/>
    <lineage>
        <taxon>Bacteria</taxon>
        <taxon>Bacillati</taxon>
        <taxon>Actinomycetota</taxon>
        <taxon>Actinomycetes</taxon>
        <taxon>Micromonosporales</taxon>
        <taxon>Micromonosporaceae</taxon>
        <taxon>Paractinoplanes</taxon>
    </lineage>
</organism>
<dbReference type="EMBL" id="BOML01000059">
    <property type="protein sequence ID" value="GIE06180.1"/>
    <property type="molecule type" value="Genomic_DNA"/>
</dbReference>